<protein>
    <submittedName>
        <fullName evidence="1">Uncharacterized protein</fullName>
    </submittedName>
</protein>
<organism evidence="1">
    <name type="scientific">Arundo donax</name>
    <name type="common">Giant reed</name>
    <name type="synonym">Donax arundinaceus</name>
    <dbReference type="NCBI Taxonomy" id="35708"/>
    <lineage>
        <taxon>Eukaryota</taxon>
        <taxon>Viridiplantae</taxon>
        <taxon>Streptophyta</taxon>
        <taxon>Embryophyta</taxon>
        <taxon>Tracheophyta</taxon>
        <taxon>Spermatophyta</taxon>
        <taxon>Magnoliopsida</taxon>
        <taxon>Liliopsida</taxon>
        <taxon>Poales</taxon>
        <taxon>Poaceae</taxon>
        <taxon>PACMAD clade</taxon>
        <taxon>Arundinoideae</taxon>
        <taxon>Arundineae</taxon>
        <taxon>Arundo</taxon>
    </lineage>
</organism>
<sequence>MKTPFHPDFMLLTRLRTICETHLTISSRTSGTLLLCITITKGLRNSFWKL</sequence>
<proteinExistence type="predicted"/>
<name>A0A0A9ECC8_ARUDO</name>
<evidence type="ECO:0000313" key="1">
    <source>
        <dbReference type="EMBL" id="JAD97691.1"/>
    </source>
</evidence>
<dbReference type="AlphaFoldDB" id="A0A0A9ECC8"/>
<reference evidence="1" key="2">
    <citation type="journal article" date="2015" name="Data Brief">
        <title>Shoot transcriptome of the giant reed, Arundo donax.</title>
        <authorList>
            <person name="Barrero R.A."/>
            <person name="Guerrero F.D."/>
            <person name="Moolhuijzen P."/>
            <person name="Goolsby J.A."/>
            <person name="Tidwell J."/>
            <person name="Bellgard S.E."/>
            <person name="Bellgard M.I."/>
        </authorList>
    </citation>
    <scope>NUCLEOTIDE SEQUENCE</scope>
    <source>
        <tissue evidence="1">Shoot tissue taken approximately 20 cm above the soil surface</tissue>
    </source>
</reference>
<reference evidence="1" key="1">
    <citation type="submission" date="2014-09" db="EMBL/GenBank/DDBJ databases">
        <authorList>
            <person name="Magalhaes I.L.F."/>
            <person name="Oliveira U."/>
            <person name="Santos F.R."/>
            <person name="Vidigal T.H.D.A."/>
            <person name="Brescovit A.D."/>
            <person name="Santos A.J."/>
        </authorList>
    </citation>
    <scope>NUCLEOTIDE SEQUENCE</scope>
    <source>
        <tissue evidence="1">Shoot tissue taken approximately 20 cm above the soil surface</tissue>
    </source>
</reference>
<accession>A0A0A9ECC8</accession>
<dbReference type="EMBL" id="GBRH01200204">
    <property type="protein sequence ID" value="JAD97691.1"/>
    <property type="molecule type" value="Transcribed_RNA"/>
</dbReference>